<dbReference type="InParanoid" id="A0A067PF14"/>
<feature type="domain" description="Protein kinase" evidence="3">
    <location>
        <begin position="9"/>
        <end position="253"/>
    </location>
</feature>
<dbReference type="PROSITE" id="PS00108">
    <property type="entry name" value="PROTEIN_KINASE_ST"/>
    <property type="match status" value="1"/>
</dbReference>
<dbReference type="PANTHER" id="PTHR44329:SF298">
    <property type="entry name" value="MIXED LINEAGE KINASE DOMAIN-LIKE PROTEIN"/>
    <property type="match status" value="1"/>
</dbReference>
<dbReference type="EMBL" id="KL197779">
    <property type="protein sequence ID" value="KDQ49622.1"/>
    <property type="molecule type" value="Genomic_DNA"/>
</dbReference>
<dbReference type="Gene3D" id="1.10.510.10">
    <property type="entry name" value="Transferase(Phosphotransferase) domain 1"/>
    <property type="match status" value="2"/>
</dbReference>
<dbReference type="Pfam" id="PF07714">
    <property type="entry name" value="PK_Tyr_Ser-Thr"/>
    <property type="match status" value="1"/>
</dbReference>
<protein>
    <recommendedName>
        <fullName evidence="3">Protein kinase domain-containing protein</fullName>
    </recommendedName>
</protein>
<evidence type="ECO:0000256" key="1">
    <source>
        <dbReference type="ARBA" id="ARBA00022741"/>
    </source>
</evidence>
<evidence type="ECO:0000256" key="2">
    <source>
        <dbReference type="ARBA" id="ARBA00022840"/>
    </source>
</evidence>
<dbReference type="InterPro" id="IPR008271">
    <property type="entry name" value="Ser/Thr_kinase_AS"/>
</dbReference>
<dbReference type="AlphaFoldDB" id="A0A067PF14"/>
<keyword evidence="5" id="KW-1185">Reference proteome</keyword>
<dbReference type="SUPFAM" id="SSF56112">
    <property type="entry name" value="Protein kinase-like (PK-like)"/>
    <property type="match status" value="1"/>
</dbReference>
<dbReference type="STRING" id="933084.A0A067PF14"/>
<accession>A0A067PF14</accession>
<sequence length="253" mass="28138">MDLTNSVTIVGDEPLCGGSFCDVYIGELKWNSSGAQTTVAMKQIRVFCDCTDSNRAKGWTWFHREAKIWSKLRHPFILLFFGCARFGEYQLFLISPWAARGNCLDYLDKNSSASRPHIVSQVADALEYLHSGQAPVGYVHGDLKGDNVLISDGGDALLCDFGLSHDVFAFGCLVIQIFMGEKPYRSLTEPQVIGAIMTGVKLGRPMEISVVAARLDDDLWELVNQCLDHQAMLRPSMAEVAQRLKKHQLHPDS</sequence>
<dbReference type="InterPro" id="IPR001245">
    <property type="entry name" value="Ser-Thr/Tyr_kinase_cat_dom"/>
</dbReference>
<keyword evidence="1" id="KW-0547">Nucleotide-binding</keyword>
<dbReference type="OrthoDB" id="4062651at2759"/>
<dbReference type="PROSITE" id="PS50011">
    <property type="entry name" value="PROTEIN_KINASE_DOM"/>
    <property type="match status" value="1"/>
</dbReference>
<keyword evidence="2" id="KW-0067">ATP-binding</keyword>
<proteinExistence type="predicted"/>
<evidence type="ECO:0000313" key="4">
    <source>
        <dbReference type="EMBL" id="KDQ49622.1"/>
    </source>
</evidence>
<dbReference type="SMART" id="SM00220">
    <property type="entry name" value="S_TKc"/>
    <property type="match status" value="1"/>
</dbReference>
<evidence type="ECO:0000313" key="5">
    <source>
        <dbReference type="Proteomes" id="UP000027265"/>
    </source>
</evidence>
<dbReference type="InterPro" id="IPR011009">
    <property type="entry name" value="Kinase-like_dom_sf"/>
</dbReference>
<dbReference type="Proteomes" id="UP000027265">
    <property type="component" value="Unassembled WGS sequence"/>
</dbReference>
<name>A0A067PF14_9AGAM</name>
<dbReference type="PANTHER" id="PTHR44329">
    <property type="entry name" value="SERINE/THREONINE-PROTEIN KINASE TNNI3K-RELATED"/>
    <property type="match status" value="1"/>
</dbReference>
<organism evidence="4 5">
    <name type="scientific">Jaapia argillacea MUCL 33604</name>
    <dbReference type="NCBI Taxonomy" id="933084"/>
    <lineage>
        <taxon>Eukaryota</taxon>
        <taxon>Fungi</taxon>
        <taxon>Dikarya</taxon>
        <taxon>Basidiomycota</taxon>
        <taxon>Agaricomycotina</taxon>
        <taxon>Agaricomycetes</taxon>
        <taxon>Agaricomycetidae</taxon>
        <taxon>Jaapiales</taxon>
        <taxon>Jaapiaceae</taxon>
        <taxon>Jaapia</taxon>
    </lineage>
</organism>
<dbReference type="GO" id="GO:0005524">
    <property type="term" value="F:ATP binding"/>
    <property type="evidence" value="ECO:0007669"/>
    <property type="project" value="UniProtKB-KW"/>
</dbReference>
<dbReference type="HOGENOM" id="CLU_000288_7_18_1"/>
<reference evidence="5" key="1">
    <citation type="journal article" date="2014" name="Proc. Natl. Acad. Sci. U.S.A.">
        <title>Extensive sampling of basidiomycete genomes demonstrates inadequacy of the white-rot/brown-rot paradigm for wood decay fungi.</title>
        <authorList>
            <person name="Riley R."/>
            <person name="Salamov A.A."/>
            <person name="Brown D.W."/>
            <person name="Nagy L.G."/>
            <person name="Floudas D."/>
            <person name="Held B.W."/>
            <person name="Levasseur A."/>
            <person name="Lombard V."/>
            <person name="Morin E."/>
            <person name="Otillar R."/>
            <person name="Lindquist E.A."/>
            <person name="Sun H."/>
            <person name="LaButti K.M."/>
            <person name="Schmutz J."/>
            <person name="Jabbour D."/>
            <person name="Luo H."/>
            <person name="Baker S.E."/>
            <person name="Pisabarro A.G."/>
            <person name="Walton J.D."/>
            <person name="Blanchette R.A."/>
            <person name="Henrissat B."/>
            <person name="Martin F."/>
            <person name="Cullen D."/>
            <person name="Hibbett D.S."/>
            <person name="Grigoriev I.V."/>
        </authorList>
    </citation>
    <scope>NUCLEOTIDE SEQUENCE [LARGE SCALE GENOMIC DNA]</scope>
    <source>
        <strain evidence="5">MUCL 33604</strain>
    </source>
</reference>
<gene>
    <name evidence="4" type="ORF">JAAARDRAFT_714568</name>
</gene>
<dbReference type="InterPro" id="IPR051681">
    <property type="entry name" value="Ser/Thr_Kinases-Pseudokinases"/>
</dbReference>
<evidence type="ECO:0000259" key="3">
    <source>
        <dbReference type="PROSITE" id="PS50011"/>
    </source>
</evidence>
<dbReference type="GO" id="GO:0004674">
    <property type="term" value="F:protein serine/threonine kinase activity"/>
    <property type="evidence" value="ECO:0007669"/>
    <property type="project" value="TreeGrafter"/>
</dbReference>
<dbReference type="InterPro" id="IPR000719">
    <property type="entry name" value="Prot_kinase_dom"/>
</dbReference>
<dbReference type="PIRSF" id="PIRSF000654">
    <property type="entry name" value="Integrin-linked_kinase"/>
    <property type="match status" value="1"/>
</dbReference>